<gene>
    <name evidence="7" type="ORF">CGXH109_LOCUS141935</name>
</gene>
<keyword evidence="4" id="KW-0496">Mitochondrion</keyword>
<dbReference type="GO" id="GO:0070096">
    <property type="term" value="P:mitochondrial outer membrane translocase complex assembly"/>
    <property type="evidence" value="ECO:0007669"/>
    <property type="project" value="TreeGrafter"/>
</dbReference>
<dbReference type="GO" id="GO:1990456">
    <property type="term" value="P:mitochondrion-endoplasmic reticulum membrane tethering"/>
    <property type="evidence" value="ECO:0007669"/>
    <property type="project" value="TreeGrafter"/>
</dbReference>
<protein>
    <submittedName>
        <fullName evidence="7">Uncharacterized protein</fullName>
    </submittedName>
</protein>
<evidence type="ECO:0000313" key="8">
    <source>
        <dbReference type="Proteomes" id="UP001152533"/>
    </source>
</evidence>
<keyword evidence="8" id="KW-1185">Reference proteome</keyword>
<dbReference type="GO" id="GO:0001401">
    <property type="term" value="C:SAM complex"/>
    <property type="evidence" value="ECO:0007669"/>
    <property type="project" value="TreeGrafter"/>
</dbReference>
<dbReference type="Proteomes" id="UP001152533">
    <property type="component" value="Unassembled WGS sequence"/>
</dbReference>
<dbReference type="GO" id="GO:0032865">
    <property type="term" value="C:ERMES complex"/>
    <property type="evidence" value="ECO:0007669"/>
    <property type="project" value="InterPro"/>
</dbReference>
<dbReference type="GO" id="GO:0045040">
    <property type="term" value="P:protein insertion into mitochondrial outer membrane"/>
    <property type="evidence" value="ECO:0007669"/>
    <property type="project" value="TreeGrafter"/>
</dbReference>
<keyword evidence="3" id="KW-1000">Mitochondrion outer membrane</keyword>
<evidence type="ECO:0000313" key="7">
    <source>
        <dbReference type="EMBL" id="CAI0654799.1"/>
    </source>
</evidence>
<organism evidence="7 8">
    <name type="scientific">Colletotrichum noveboracense</name>
    <dbReference type="NCBI Taxonomy" id="2664923"/>
    <lineage>
        <taxon>Eukaryota</taxon>
        <taxon>Fungi</taxon>
        <taxon>Dikarya</taxon>
        <taxon>Ascomycota</taxon>
        <taxon>Pezizomycotina</taxon>
        <taxon>Sordariomycetes</taxon>
        <taxon>Hypocreomycetidae</taxon>
        <taxon>Glomerellales</taxon>
        <taxon>Glomerellaceae</taxon>
        <taxon>Colletotrichum</taxon>
        <taxon>Colletotrichum gloeosporioides species complex</taxon>
    </lineage>
</organism>
<keyword evidence="1" id="KW-1134">Transmembrane beta strand</keyword>
<comment type="caution">
    <text evidence="7">The sequence shown here is derived from an EMBL/GenBank/DDBJ whole genome shotgun (WGS) entry which is preliminary data.</text>
</comment>
<name>A0A9W4S8D4_9PEZI</name>
<accession>A0A9W4S8D4</accession>
<reference evidence="7" key="1">
    <citation type="submission" date="2022-08" db="EMBL/GenBank/DDBJ databases">
        <authorList>
            <person name="Giroux E."/>
            <person name="Giroux E."/>
        </authorList>
    </citation>
    <scope>NUCLEOTIDE SEQUENCE</scope>
    <source>
        <strain evidence="7">H1091258</strain>
    </source>
</reference>
<keyword evidence="2" id="KW-0812">Transmembrane</keyword>
<dbReference type="PANTHER" id="PTHR28035:SF1">
    <property type="entry name" value="MITOCHONDRIAL DISTRIBUTION AND MORPHOLOGY PROTEIN 10"/>
    <property type="match status" value="1"/>
</dbReference>
<proteinExistence type="predicted"/>
<evidence type="ECO:0000256" key="1">
    <source>
        <dbReference type="ARBA" id="ARBA00022452"/>
    </source>
</evidence>
<evidence type="ECO:0000256" key="2">
    <source>
        <dbReference type="ARBA" id="ARBA00022692"/>
    </source>
</evidence>
<dbReference type="GO" id="GO:0015914">
    <property type="term" value="P:phospholipid transport"/>
    <property type="evidence" value="ECO:0007669"/>
    <property type="project" value="TreeGrafter"/>
</dbReference>
<dbReference type="EMBL" id="CAMGZC010002367">
    <property type="protein sequence ID" value="CAI0654799.1"/>
    <property type="molecule type" value="Genomic_DNA"/>
</dbReference>
<evidence type="ECO:0000256" key="6">
    <source>
        <dbReference type="SAM" id="MobiDB-lite"/>
    </source>
</evidence>
<evidence type="ECO:0000256" key="4">
    <source>
        <dbReference type="ARBA" id="ARBA00023128"/>
    </source>
</evidence>
<dbReference type="InterPro" id="IPR027539">
    <property type="entry name" value="Mdm10"/>
</dbReference>
<feature type="compositionally biased region" description="Basic and acidic residues" evidence="6">
    <location>
        <begin position="88"/>
        <end position="103"/>
    </location>
</feature>
<dbReference type="PANTHER" id="PTHR28035">
    <property type="entry name" value="MITOCHONDRIAL DISTRIBUTION AND MORPHOLOGY PROTEIN 10"/>
    <property type="match status" value="1"/>
</dbReference>
<dbReference type="Pfam" id="PF12519">
    <property type="entry name" value="MDM10"/>
    <property type="match status" value="1"/>
</dbReference>
<dbReference type="AlphaFoldDB" id="A0A9W4S8D4"/>
<sequence length="198" mass="22482">MGNISASYAVVAGRHCSLATRMDFNVYSYESDWSVGMELWRKNLLRSDLDQQQQQHLALSAENFLKKERSFQAKMEWRLDDPPPPAAPEEKPRLVVEEKRKEKPRERSFQAKMEWRLDDPATVDDGTTRTIPGAAPGAGAVDDKYTSVIKARIDQHMKIGVLWEGRVKSLLFSLGSAIDLRKLDSPFRTLGVEIQFSS</sequence>
<keyword evidence="5" id="KW-0472">Membrane</keyword>
<evidence type="ECO:0000256" key="3">
    <source>
        <dbReference type="ARBA" id="ARBA00022787"/>
    </source>
</evidence>
<dbReference type="GO" id="GO:0051654">
    <property type="term" value="P:establishment of mitochondrion localization"/>
    <property type="evidence" value="ECO:0007669"/>
    <property type="project" value="TreeGrafter"/>
</dbReference>
<feature type="region of interest" description="Disordered" evidence="6">
    <location>
        <begin position="78"/>
        <end position="103"/>
    </location>
</feature>
<evidence type="ECO:0000256" key="5">
    <source>
        <dbReference type="ARBA" id="ARBA00023136"/>
    </source>
</evidence>